<comment type="similarity">
    <text evidence="1">Belongs to the 3-beta-HSD family.</text>
</comment>
<keyword evidence="7" id="KW-1185">Reference proteome</keyword>
<organism evidence="7 8">
    <name type="scientific">Phascolarctos cinereus</name>
    <name type="common">Koala</name>
    <dbReference type="NCBI Taxonomy" id="38626"/>
    <lineage>
        <taxon>Eukaryota</taxon>
        <taxon>Metazoa</taxon>
        <taxon>Chordata</taxon>
        <taxon>Craniata</taxon>
        <taxon>Vertebrata</taxon>
        <taxon>Euteleostomi</taxon>
        <taxon>Mammalia</taxon>
        <taxon>Metatheria</taxon>
        <taxon>Diprotodontia</taxon>
        <taxon>Phascolarctidae</taxon>
        <taxon>Phascolarctos</taxon>
    </lineage>
</organism>
<dbReference type="InterPro" id="IPR036291">
    <property type="entry name" value="NAD(P)-bd_dom_sf"/>
</dbReference>
<dbReference type="Proteomes" id="UP000515140">
    <property type="component" value="Unplaced"/>
</dbReference>
<dbReference type="PANTHER" id="PTHR43245">
    <property type="entry name" value="BIFUNCTIONAL POLYMYXIN RESISTANCE PROTEIN ARNA"/>
    <property type="match status" value="1"/>
</dbReference>
<dbReference type="InterPro" id="IPR002225">
    <property type="entry name" value="3Beta_OHSteriod_DH/Estase"/>
</dbReference>
<reference evidence="8" key="1">
    <citation type="submission" date="2025-08" db="UniProtKB">
        <authorList>
            <consortium name="RefSeq"/>
        </authorList>
    </citation>
    <scope>IDENTIFICATION</scope>
    <source>
        <tissue evidence="8">Spleen</tissue>
    </source>
</reference>
<feature type="domain" description="3-beta hydroxysteroid dehydrogenase/isomerase" evidence="6">
    <location>
        <begin position="131"/>
        <end position="402"/>
    </location>
</feature>
<evidence type="ECO:0000256" key="4">
    <source>
        <dbReference type="SAM" id="MobiDB-lite"/>
    </source>
</evidence>
<protein>
    <submittedName>
        <fullName evidence="8">Short-chain dehydrogenase/reductase family 42E member 2</fullName>
    </submittedName>
</protein>
<dbReference type="InterPro" id="IPR050177">
    <property type="entry name" value="Lipid_A_modif_metabolic_enz"/>
</dbReference>
<dbReference type="Gene3D" id="3.40.50.720">
    <property type="entry name" value="NAD(P)-binding Rossmann-like Domain"/>
    <property type="match status" value="1"/>
</dbReference>
<feature type="compositionally biased region" description="Low complexity" evidence="4">
    <location>
        <begin position="11"/>
        <end position="112"/>
    </location>
</feature>
<dbReference type="PANTHER" id="PTHR43245:SF51">
    <property type="entry name" value="SHORT CHAIN DEHYDROGENASE_REDUCTASE FAMILY 42E, MEMBER 2"/>
    <property type="match status" value="1"/>
</dbReference>
<feature type="region of interest" description="Disordered" evidence="4">
    <location>
        <begin position="1"/>
        <end position="131"/>
    </location>
</feature>
<sequence length="521" mass="57136">MAQPKAGGLTAPQGQPPQGQAPQGQPPQGRAPQGQPPQGRAPQGQPPQGQAPQGQSPQGQAPQGQAPQSQAPQGQPPQRQAPQNQPPQGQVPQGQGRQSQPPQGQAPQSQAPNSKPKEQEEPPHPSIQKALVTGGGGYFGFNLGSSLVRKGVSVVLLDIQRPKWELPKELHSSRYGWDYLGDIRDGEALYRACEGVDCVFHVASYGMSGAEKLHKEQIESVNIGGTKIVINVCIKRQIPRLIYTSTVNVAFGGKPIEQGDEDSVPYFPLEKHIDHYSRTKAIADQLILTSNGTPLPGGGTLRTCVLRPPGIYGPEEQRHLPRVVGSIRKRLFTFKFGDPRTRMNWVHVQNLVQAHLLAAEALSANKSYIASGQAYYINDGESVNLFEWMSPLFDKMGYSRPWIQIPTSLAYLAAAGMEYFHLALKPICDLPPLLTRSEVWSIAVTHTFQIRKARDQLGYIPEKFTFADSVDHHIQTRPKQQRHSPGLLRFLMALICLLGALLLSLYFLDPSFLGLSHGNHM</sequence>
<keyword evidence="5" id="KW-0812">Transmembrane</keyword>
<evidence type="ECO:0000256" key="1">
    <source>
        <dbReference type="ARBA" id="ARBA00009219"/>
    </source>
</evidence>
<dbReference type="Pfam" id="PF01073">
    <property type="entry name" value="3Beta_HSD"/>
    <property type="match status" value="1"/>
</dbReference>
<evidence type="ECO:0000313" key="8">
    <source>
        <dbReference type="RefSeq" id="XP_020821019.1"/>
    </source>
</evidence>
<evidence type="ECO:0000256" key="3">
    <source>
        <dbReference type="ARBA" id="ARBA00023027"/>
    </source>
</evidence>
<accession>A0A6P5IR16</accession>
<feature type="transmembrane region" description="Helical" evidence="5">
    <location>
        <begin position="487"/>
        <end position="508"/>
    </location>
</feature>
<gene>
    <name evidence="8" type="primary">SDR42E2</name>
</gene>
<dbReference type="FunCoup" id="A0A6P5IR16">
    <property type="interactions" value="1"/>
</dbReference>
<dbReference type="RefSeq" id="XP_020821019.1">
    <property type="nucleotide sequence ID" value="XM_020965360.1"/>
</dbReference>
<dbReference type="GeneID" id="110193498"/>
<proteinExistence type="inferred from homology"/>
<dbReference type="CTD" id="100288072"/>
<dbReference type="SUPFAM" id="SSF51735">
    <property type="entry name" value="NAD(P)-binding Rossmann-fold domains"/>
    <property type="match status" value="1"/>
</dbReference>
<dbReference type="FunFam" id="3.40.50.720:FF:000138">
    <property type="entry name" value="Short-chain dehydrogenase/reductase family 42E member 1"/>
    <property type="match status" value="1"/>
</dbReference>
<dbReference type="InParanoid" id="A0A6P5IR16"/>
<evidence type="ECO:0000256" key="2">
    <source>
        <dbReference type="ARBA" id="ARBA00023002"/>
    </source>
</evidence>
<keyword evidence="5" id="KW-1133">Transmembrane helix</keyword>
<keyword evidence="2" id="KW-0560">Oxidoreductase</keyword>
<dbReference type="GO" id="GO:0016616">
    <property type="term" value="F:oxidoreductase activity, acting on the CH-OH group of donors, NAD or NADP as acceptor"/>
    <property type="evidence" value="ECO:0007669"/>
    <property type="project" value="InterPro"/>
</dbReference>
<keyword evidence="3" id="KW-0520">NAD</keyword>
<keyword evidence="5" id="KW-0472">Membrane</keyword>
<evidence type="ECO:0000313" key="7">
    <source>
        <dbReference type="Proteomes" id="UP000515140"/>
    </source>
</evidence>
<evidence type="ECO:0000256" key="5">
    <source>
        <dbReference type="SAM" id="Phobius"/>
    </source>
</evidence>
<dbReference type="AlphaFoldDB" id="A0A6P5IR16"/>
<evidence type="ECO:0000259" key="6">
    <source>
        <dbReference type="Pfam" id="PF01073"/>
    </source>
</evidence>
<dbReference type="KEGG" id="pcw:110193498"/>
<dbReference type="GO" id="GO:0006694">
    <property type="term" value="P:steroid biosynthetic process"/>
    <property type="evidence" value="ECO:0007669"/>
    <property type="project" value="InterPro"/>
</dbReference>
<name>A0A6P5IR16_PHACI</name>